<dbReference type="Gene3D" id="3.80.10.10">
    <property type="entry name" value="Ribonuclease Inhibitor"/>
    <property type="match status" value="2"/>
</dbReference>
<dbReference type="InterPro" id="IPR001611">
    <property type="entry name" value="Leu-rich_rpt"/>
</dbReference>
<dbReference type="EMBL" id="HBEO01000632">
    <property type="protein sequence ID" value="CAD8465894.1"/>
    <property type="molecule type" value="Transcribed_RNA"/>
</dbReference>
<proteinExistence type="predicted"/>
<evidence type="ECO:0000256" key="1">
    <source>
        <dbReference type="ARBA" id="ARBA00022468"/>
    </source>
</evidence>
<dbReference type="InterPro" id="IPR032675">
    <property type="entry name" value="LRR_dom_sf"/>
</dbReference>
<dbReference type="GO" id="GO:0048471">
    <property type="term" value="C:perinuclear region of cytoplasm"/>
    <property type="evidence" value="ECO:0007669"/>
    <property type="project" value="TreeGrafter"/>
</dbReference>
<feature type="compositionally biased region" description="Basic and acidic residues" evidence="4">
    <location>
        <begin position="449"/>
        <end position="470"/>
    </location>
</feature>
<dbReference type="SUPFAM" id="SSF52047">
    <property type="entry name" value="RNI-like"/>
    <property type="match status" value="1"/>
</dbReference>
<dbReference type="Pfam" id="PF13516">
    <property type="entry name" value="LRR_6"/>
    <property type="match status" value="4"/>
</dbReference>
<evidence type="ECO:0000256" key="3">
    <source>
        <dbReference type="ARBA" id="ARBA00022737"/>
    </source>
</evidence>
<dbReference type="PANTHER" id="PTHR24113:SF12">
    <property type="entry name" value="RAN GTPASE-ACTIVATING PROTEIN 1"/>
    <property type="match status" value="1"/>
</dbReference>
<protein>
    <recommendedName>
        <fullName evidence="6">EF-hand domain-containing protein</fullName>
    </recommendedName>
</protein>
<name>A0A7S0DUK5_9CRYP</name>
<dbReference type="GO" id="GO:0005634">
    <property type="term" value="C:nucleus"/>
    <property type="evidence" value="ECO:0007669"/>
    <property type="project" value="TreeGrafter"/>
</dbReference>
<evidence type="ECO:0008006" key="6">
    <source>
        <dbReference type="Google" id="ProtNLM"/>
    </source>
</evidence>
<dbReference type="GO" id="GO:0005096">
    <property type="term" value="F:GTPase activator activity"/>
    <property type="evidence" value="ECO:0007669"/>
    <property type="project" value="UniProtKB-KW"/>
</dbReference>
<keyword evidence="3" id="KW-0677">Repeat</keyword>
<feature type="region of interest" description="Disordered" evidence="4">
    <location>
        <begin position="449"/>
        <end position="471"/>
    </location>
</feature>
<dbReference type="AlphaFoldDB" id="A0A7S0DUK5"/>
<evidence type="ECO:0000256" key="2">
    <source>
        <dbReference type="ARBA" id="ARBA00022614"/>
    </source>
</evidence>
<dbReference type="PANTHER" id="PTHR24113">
    <property type="entry name" value="RAN GTPASE-ACTIVATING PROTEIN 1"/>
    <property type="match status" value="1"/>
</dbReference>
<dbReference type="InterPro" id="IPR027038">
    <property type="entry name" value="RanGap"/>
</dbReference>
<keyword evidence="2" id="KW-0433">Leucine-rich repeat</keyword>
<evidence type="ECO:0000256" key="4">
    <source>
        <dbReference type="SAM" id="MobiDB-lite"/>
    </source>
</evidence>
<accession>A0A7S0DUK5</accession>
<reference evidence="5" key="1">
    <citation type="submission" date="2021-01" db="EMBL/GenBank/DDBJ databases">
        <authorList>
            <person name="Corre E."/>
            <person name="Pelletier E."/>
            <person name="Niang G."/>
            <person name="Scheremetjew M."/>
            <person name="Finn R."/>
            <person name="Kale V."/>
            <person name="Holt S."/>
            <person name="Cochrane G."/>
            <person name="Meng A."/>
            <person name="Brown T."/>
            <person name="Cohen L."/>
        </authorList>
    </citation>
    <scope>NUCLEOTIDE SEQUENCE</scope>
    <source>
        <strain evidence="5">CCMP325</strain>
    </source>
</reference>
<keyword evidence="1" id="KW-0343">GTPase activation</keyword>
<evidence type="ECO:0000313" key="5">
    <source>
        <dbReference type="EMBL" id="CAD8465894.1"/>
    </source>
</evidence>
<gene>
    <name evidence="5" type="ORF">HPHI1048_LOCUS458</name>
</gene>
<dbReference type="Gene3D" id="1.10.238.10">
    <property type="entry name" value="EF-hand"/>
    <property type="match status" value="1"/>
</dbReference>
<sequence>MLKFVEENSTPREARRSAFRDIADDFQPPLRPSSFSSLLLQYAGPIKKFKGRAAEERKLQLEDLEAARVPLDSFPLSPSEIHIGLGLRRRAEEEVKFCCVFAQDCHVMVRDLALALAGLQLEVNLVLISVTLDEQEVQQNMRLLLQARLQSVKIVRGKFGREIWQSVGKAIQSGLARCISLEYTLMEEYLSDLIVSNVTSARQVEAVTLKSCLTPTMVNGNTIERLSSLFLGGSSLTRLNLTSNSLKDETVNQFCLRGLNAKQSFITSINLADNLLTDIAATQLGTSLRTFNKTLKHLDLSGNMIGEQGAKMLASAIILNQSLVRLDLSVNWIQDEGASAFANALKRNASLKELRLSSNGITSSGAVSMAQALQNNTSLQVLDLDKNTIDRKGQEELVQVVYNQNKTLYSLLINAHAVGINLRIPTWRQEQEKKTREFGTRILEKRRSALQEKEEEERRRREEEEQKARENTLNLPESFSLERALLELDNLFVKFCSLGTGFSGQGKRSTSMDFLEFTNMLAEMRIIPREKGGVGHLSKTVAANIFKKANKSSAKDDDTSEMNMEEFREAMDLIAKELEKESRTQLLFLEPATSVPPEPASPVVKQRKYLVSKPKREIKKPKPPETLLQVFIKFSAGDGTQVGKRTKSMDMNEWFKALDFLEILPREKGARSRVTRSEATSIFKRANQGPDADSDSREMDKGEFFKALHILAKQLGVTAESDEDLNVLIPAKYREHEELPP</sequence>
<dbReference type="GO" id="GO:0031267">
    <property type="term" value="F:small GTPase binding"/>
    <property type="evidence" value="ECO:0007669"/>
    <property type="project" value="TreeGrafter"/>
</dbReference>
<dbReference type="GO" id="GO:0006913">
    <property type="term" value="P:nucleocytoplasmic transport"/>
    <property type="evidence" value="ECO:0007669"/>
    <property type="project" value="TreeGrafter"/>
</dbReference>
<organism evidence="5">
    <name type="scientific">Hanusia phi</name>
    <dbReference type="NCBI Taxonomy" id="3032"/>
    <lineage>
        <taxon>Eukaryota</taxon>
        <taxon>Cryptophyceae</taxon>
        <taxon>Pyrenomonadales</taxon>
        <taxon>Geminigeraceae</taxon>
        <taxon>Hanusia</taxon>
    </lineage>
</organism>
<dbReference type="GO" id="GO:0005829">
    <property type="term" value="C:cytosol"/>
    <property type="evidence" value="ECO:0007669"/>
    <property type="project" value="TreeGrafter"/>
</dbReference>
<dbReference type="SMART" id="SM00368">
    <property type="entry name" value="LRR_RI"/>
    <property type="match status" value="6"/>
</dbReference>